<evidence type="ECO:0000313" key="2">
    <source>
        <dbReference type="EMBL" id="KAK2149595.1"/>
    </source>
</evidence>
<dbReference type="Gene3D" id="1.10.600.10">
    <property type="entry name" value="Farnesyl Diphosphate Synthase"/>
    <property type="match status" value="1"/>
</dbReference>
<gene>
    <name evidence="2" type="ORF">LSH36_445g01026</name>
</gene>
<dbReference type="SUPFAM" id="SSF48576">
    <property type="entry name" value="Terpenoid synthases"/>
    <property type="match status" value="1"/>
</dbReference>
<dbReference type="InterPro" id="IPR000092">
    <property type="entry name" value="Polyprenyl_synt"/>
</dbReference>
<evidence type="ECO:0008006" key="4">
    <source>
        <dbReference type="Google" id="ProtNLM"/>
    </source>
</evidence>
<evidence type="ECO:0000313" key="3">
    <source>
        <dbReference type="Proteomes" id="UP001208570"/>
    </source>
</evidence>
<proteinExistence type="inferred from homology"/>
<protein>
    <recommendedName>
        <fullName evidence="4">Decaprenyl-diphosphate synthase subunit 2</fullName>
    </recommendedName>
</protein>
<dbReference type="GO" id="GO:0004659">
    <property type="term" value="F:prenyltransferase activity"/>
    <property type="evidence" value="ECO:0007669"/>
    <property type="project" value="InterPro"/>
</dbReference>
<dbReference type="PANTHER" id="PTHR12001">
    <property type="entry name" value="GERANYLGERANYL PYROPHOSPHATE SYNTHASE"/>
    <property type="match status" value="1"/>
</dbReference>
<dbReference type="GO" id="GO:0006744">
    <property type="term" value="P:ubiquinone biosynthetic process"/>
    <property type="evidence" value="ECO:0007669"/>
    <property type="project" value="TreeGrafter"/>
</dbReference>
<comment type="similarity">
    <text evidence="1">Belongs to the FPP/GGPP synthase family.</text>
</comment>
<keyword evidence="3" id="KW-1185">Reference proteome</keyword>
<dbReference type="AlphaFoldDB" id="A0AAD9JBV8"/>
<keyword evidence="1" id="KW-0808">Transferase</keyword>
<name>A0AAD9JBV8_9ANNE</name>
<comment type="caution">
    <text evidence="2">The sequence shown here is derived from an EMBL/GenBank/DDBJ whole genome shotgun (WGS) entry which is preliminary data.</text>
</comment>
<dbReference type="Proteomes" id="UP001208570">
    <property type="component" value="Unassembled WGS sequence"/>
</dbReference>
<sequence>MAHWQGHRMGLFRLTVPLLKRSCGRTAISRHFVTWSQVRTASFWGSSKVTDWNKAVSEAEKIVGYPTSFMSLRCLLSDELSNVAMEMRRLVGTKHPLLKMARKFLYDGKHAIHTRGLLVLLMSKAAGPCQDEALSETMNSGIYPRQRSLAEIIEMINTANLIHKGVVNIAELQPSDGSVEDMHFGNKMSVLSGDFLLANASTGLAALNHTYVVELISSAIGDLVEAEFVGPRDKFGHPLLLSDQATIDDWERKAFLSSGSLIAKSCKAAMMLANHDKVKQEMAYAFGKHTALAHQLKEELQPYLGYSDSGVTVTVQGAPAILYVKLHPEKAKQFGFISNPDVNSKLLRRVIKNSDAIEQAKQLLQIHGQKALSALSTFTPSDARSALEKIVNAIVAV</sequence>
<dbReference type="GO" id="GO:0005739">
    <property type="term" value="C:mitochondrion"/>
    <property type="evidence" value="ECO:0007669"/>
    <property type="project" value="TreeGrafter"/>
</dbReference>
<dbReference type="GO" id="GO:1990234">
    <property type="term" value="C:transferase complex"/>
    <property type="evidence" value="ECO:0007669"/>
    <property type="project" value="TreeGrafter"/>
</dbReference>
<dbReference type="PANTHER" id="PTHR12001:SF55">
    <property type="entry name" value="ALL TRANS-POLYPRENYL-DIPHOSPHATE SYNTHASE PDSS2"/>
    <property type="match status" value="1"/>
</dbReference>
<organism evidence="2 3">
    <name type="scientific">Paralvinella palmiformis</name>
    <dbReference type="NCBI Taxonomy" id="53620"/>
    <lineage>
        <taxon>Eukaryota</taxon>
        <taxon>Metazoa</taxon>
        <taxon>Spiralia</taxon>
        <taxon>Lophotrochozoa</taxon>
        <taxon>Annelida</taxon>
        <taxon>Polychaeta</taxon>
        <taxon>Sedentaria</taxon>
        <taxon>Canalipalpata</taxon>
        <taxon>Terebellida</taxon>
        <taxon>Terebelliformia</taxon>
        <taxon>Alvinellidae</taxon>
        <taxon>Paralvinella</taxon>
    </lineage>
</organism>
<dbReference type="GO" id="GO:0008299">
    <property type="term" value="P:isoprenoid biosynthetic process"/>
    <property type="evidence" value="ECO:0007669"/>
    <property type="project" value="InterPro"/>
</dbReference>
<reference evidence="2" key="1">
    <citation type="journal article" date="2023" name="Mol. Biol. Evol.">
        <title>Third-Generation Sequencing Reveals the Adaptive Role of the Epigenome in Three Deep-Sea Polychaetes.</title>
        <authorList>
            <person name="Perez M."/>
            <person name="Aroh O."/>
            <person name="Sun Y."/>
            <person name="Lan Y."/>
            <person name="Juniper S.K."/>
            <person name="Young C.R."/>
            <person name="Angers B."/>
            <person name="Qian P.Y."/>
        </authorList>
    </citation>
    <scope>NUCLEOTIDE SEQUENCE</scope>
    <source>
        <strain evidence="2">P08H-3</strain>
    </source>
</reference>
<dbReference type="EMBL" id="JAODUP010000445">
    <property type="protein sequence ID" value="KAK2149595.1"/>
    <property type="molecule type" value="Genomic_DNA"/>
</dbReference>
<dbReference type="InterPro" id="IPR008949">
    <property type="entry name" value="Isoprenoid_synthase_dom_sf"/>
</dbReference>
<dbReference type="Pfam" id="PF00348">
    <property type="entry name" value="polyprenyl_synt"/>
    <property type="match status" value="1"/>
</dbReference>
<evidence type="ECO:0000256" key="1">
    <source>
        <dbReference type="RuleBase" id="RU004466"/>
    </source>
</evidence>
<accession>A0AAD9JBV8</accession>